<evidence type="ECO:0000256" key="6">
    <source>
        <dbReference type="SAM" id="Phobius"/>
    </source>
</evidence>
<dbReference type="RefSeq" id="WP_269423545.1">
    <property type="nucleotide sequence ID" value="NZ_JAPWGY010000003.1"/>
</dbReference>
<evidence type="ECO:0000256" key="5">
    <source>
        <dbReference type="SAM" id="MobiDB-lite"/>
    </source>
</evidence>
<dbReference type="InterPro" id="IPR010445">
    <property type="entry name" value="LapA_dom"/>
</dbReference>
<evidence type="ECO:0000259" key="7">
    <source>
        <dbReference type="Pfam" id="PF06305"/>
    </source>
</evidence>
<keyword evidence="1" id="KW-1003">Cell membrane</keyword>
<evidence type="ECO:0000256" key="3">
    <source>
        <dbReference type="ARBA" id="ARBA00022989"/>
    </source>
</evidence>
<feature type="domain" description="Lipopolysaccharide assembly protein A" evidence="7">
    <location>
        <begin position="23"/>
        <end position="86"/>
    </location>
</feature>
<evidence type="ECO:0000313" key="8">
    <source>
        <dbReference type="EMBL" id="MCZ4281392.1"/>
    </source>
</evidence>
<keyword evidence="4 6" id="KW-0472">Membrane</keyword>
<reference evidence="8" key="1">
    <citation type="submission" date="2022-12" db="EMBL/GenBank/DDBJ databases">
        <title>Bacterial isolates from different developmental stages of Nematostella vectensis.</title>
        <authorList>
            <person name="Fraune S."/>
        </authorList>
    </citation>
    <scope>NUCLEOTIDE SEQUENCE</scope>
    <source>
        <strain evidence="8">G21630-S1</strain>
    </source>
</reference>
<evidence type="ECO:0000256" key="1">
    <source>
        <dbReference type="ARBA" id="ARBA00022475"/>
    </source>
</evidence>
<feature type="region of interest" description="Disordered" evidence="5">
    <location>
        <begin position="87"/>
        <end position="116"/>
    </location>
</feature>
<dbReference type="Proteomes" id="UP001069802">
    <property type="component" value="Unassembled WGS sequence"/>
</dbReference>
<keyword evidence="3 6" id="KW-1133">Transmembrane helix</keyword>
<accession>A0ABT4LJW1</accession>
<comment type="caution">
    <text evidence="8">The sequence shown here is derived from an EMBL/GenBank/DDBJ whole genome shotgun (WGS) entry which is preliminary data.</text>
</comment>
<feature type="transmembrane region" description="Helical" evidence="6">
    <location>
        <begin position="40"/>
        <end position="63"/>
    </location>
</feature>
<organism evidence="8 9">
    <name type="scientific">Kiloniella laminariae</name>
    <dbReference type="NCBI Taxonomy" id="454162"/>
    <lineage>
        <taxon>Bacteria</taxon>
        <taxon>Pseudomonadati</taxon>
        <taxon>Pseudomonadota</taxon>
        <taxon>Alphaproteobacteria</taxon>
        <taxon>Rhodospirillales</taxon>
        <taxon>Kiloniellaceae</taxon>
        <taxon>Kiloniella</taxon>
    </lineage>
</organism>
<keyword evidence="2 6" id="KW-0812">Transmembrane</keyword>
<evidence type="ECO:0000256" key="4">
    <source>
        <dbReference type="ARBA" id="ARBA00023136"/>
    </source>
</evidence>
<evidence type="ECO:0000256" key="2">
    <source>
        <dbReference type="ARBA" id="ARBA00022692"/>
    </source>
</evidence>
<name>A0ABT4LJW1_9PROT</name>
<dbReference type="EMBL" id="JAPWGY010000003">
    <property type="protein sequence ID" value="MCZ4281392.1"/>
    <property type="molecule type" value="Genomic_DNA"/>
</dbReference>
<evidence type="ECO:0000313" key="9">
    <source>
        <dbReference type="Proteomes" id="UP001069802"/>
    </source>
</evidence>
<feature type="compositionally biased region" description="Polar residues" evidence="5">
    <location>
        <begin position="107"/>
        <end position="116"/>
    </location>
</feature>
<proteinExistence type="predicted"/>
<dbReference type="Pfam" id="PF06305">
    <property type="entry name" value="LapA_dom"/>
    <property type="match status" value="1"/>
</dbReference>
<sequence length="116" mass="12881">MKRFSWVLTAPITLAILVFAVSNREDVTLEIWPFGIQLQYPLYLIILISLGVGLLIGALLAWLSAGTSRKKARQAEWRALDLQRDLSREQEKNQKLQSAATEKPSASGKSQGLLSS</sequence>
<gene>
    <name evidence="8" type="ORF">O4H49_11425</name>
</gene>
<protein>
    <submittedName>
        <fullName evidence="8">LapA family protein</fullName>
    </submittedName>
</protein>
<keyword evidence="9" id="KW-1185">Reference proteome</keyword>